<dbReference type="AlphaFoldDB" id="A0A7S9LTW2"/>
<dbReference type="InterPro" id="IPR058240">
    <property type="entry name" value="rSAM_sf"/>
</dbReference>
<keyword evidence="4" id="KW-0408">Iron</keyword>
<dbReference type="InterPro" id="IPR013785">
    <property type="entry name" value="Aldolase_TIM"/>
</dbReference>
<proteinExistence type="predicted"/>
<evidence type="ECO:0000256" key="1">
    <source>
        <dbReference type="ARBA" id="ARBA00001966"/>
    </source>
</evidence>
<dbReference type="SUPFAM" id="SSF102114">
    <property type="entry name" value="Radical SAM enzymes"/>
    <property type="match status" value="1"/>
</dbReference>
<evidence type="ECO:0000256" key="4">
    <source>
        <dbReference type="ARBA" id="ARBA00023004"/>
    </source>
</evidence>
<dbReference type="RefSeq" id="WP_196103869.1">
    <property type="nucleotide sequence ID" value="NZ_CP064942.1"/>
</dbReference>
<keyword evidence="8" id="KW-1185">Reference proteome</keyword>
<protein>
    <submittedName>
        <fullName evidence="7">Radical SAM protein</fullName>
    </submittedName>
</protein>
<dbReference type="Proteomes" id="UP000594800">
    <property type="component" value="Chromosome"/>
</dbReference>
<keyword evidence="3" id="KW-0479">Metal-binding</keyword>
<dbReference type="SFLD" id="SFLDS00029">
    <property type="entry name" value="Radical_SAM"/>
    <property type="match status" value="1"/>
</dbReference>
<comment type="cofactor">
    <cofactor evidence="1">
        <name>[4Fe-4S] cluster</name>
        <dbReference type="ChEBI" id="CHEBI:49883"/>
    </cofactor>
</comment>
<name>A0A7S9LTW2_9RHOB</name>
<keyword evidence="2" id="KW-0949">S-adenosyl-L-methionine</keyword>
<organism evidence="7 8">
    <name type="scientific">Pontivivens ytuae</name>
    <dbReference type="NCBI Taxonomy" id="2789856"/>
    <lineage>
        <taxon>Bacteria</taxon>
        <taxon>Pseudomonadati</taxon>
        <taxon>Pseudomonadota</taxon>
        <taxon>Alphaproteobacteria</taxon>
        <taxon>Rhodobacterales</taxon>
        <taxon>Paracoccaceae</taxon>
        <taxon>Pontivivens</taxon>
    </lineage>
</organism>
<reference evidence="7 8" key="1">
    <citation type="submission" date="2020-11" db="EMBL/GenBank/DDBJ databases">
        <title>Description of Pontivivens ytuae sp. nov. isolated from deep sea sediment of Mariana Trench.</title>
        <authorList>
            <person name="Wang Z."/>
            <person name="Sun Q.-L."/>
            <person name="Xu X.-D."/>
            <person name="Tang Y.-Z."/>
            <person name="Zhang J."/>
        </authorList>
    </citation>
    <scope>NUCLEOTIDE SEQUENCE [LARGE SCALE GENOMIC DNA]</scope>
    <source>
        <strain evidence="7 8">MT2928</strain>
    </source>
</reference>
<keyword evidence="5" id="KW-0411">Iron-sulfur</keyword>
<evidence type="ECO:0000256" key="3">
    <source>
        <dbReference type="ARBA" id="ARBA00022723"/>
    </source>
</evidence>
<sequence>MDKQGPRHVKSFREALALSSRRLGFSVTQGCPLKCGHCSVGASPELHANRYGRSFGQEVVRQMPAIADTGIWSIDFTGGEPTLLMGFVGDVSAAAAEFDISCGIVTAAHWARTREQARRTLRCLRNIDHWDISTDVYHTDFVRLDAVERAYEMLKDEGKSVIIRIAYHEPMTRDDAVLIDAVMAFAGRDVSFQPIGPVGRGSDITQSSIADAESYDRGPCPTTGPLIQWDGRVAPCCAPASHEMHDHALWLGSAHCSPIADIVRRWRIDPLLQTIRVWGFEIVRNWFAEAGVEGAHILRSRTCDTCVEMLRDPTLLAIAVERAGTLSHRVRLAYALLEEFDEPWLDELLRREAAEYLRVGAWPARHFEAA</sequence>
<dbReference type="GO" id="GO:0051536">
    <property type="term" value="F:iron-sulfur cluster binding"/>
    <property type="evidence" value="ECO:0007669"/>
    <property type="project" value="UniProtKB-KW"/>
</dbReference>
<dbReference type="EMBL" id="CP064942">
    <property type="protein sequence ID" value="QPH54660.1"/>
    <property type="molecule type" value="Genomic_DNA"/>
</dbReference>
<dbReference type="Gene3D" id="3.20.20.70">
    <property type="entry name" value="Aldolase class I"/>
    <property type="match status" value="1"/>
</dbReference>
<dbReference type="InterPro" id="IPR007197">
    <property type="entry name" value="rSAM"/>
</dbReference>
<evidence type="ECO:0000259" key="6">
    <source>
        <dbReference type="Pfam" id="PF04055"/>
    </source>
</evidence>
<accession>A0A7S9LTW2</accession>
<dbReference type="InterPro" id="IPR050377">
    <property type="entry name" value="Radical_SAM_PqqE_MftC-like"/>
</dbReference>
<dbReference type="CDD" id="cd01335">
    <property type="entry name" value="Radical_SAM"/>
    <property type="match status" value="1"/>
</dbReference>
<evidence type="ECO:0000313" key="8">
    <source>
        <dbReference type="Proteomes" id="UP000594800"/>
    </source>
</evidence>
<dbReference type="Pfam" id="PF04055">
    <property type="entry name" value="Radical_SAM"/>
    <property type="match status" value="1"/>
</dbReference>
<gene>
    <name evidence="7" type="ORF">I0K15_02425</name>
</gene>
<evidence type="ECO:0000256" key="5">
    <source>
        <dbReference type="ARBA" id="ARBA00023014"/>
    </source>
</evidence>
<dbReference type="PANTHER" id="PTHR11228:SF7">
    <property type="entry name" value="PQQA PEPTIDE CYCLASE"/>
    <property type="match status" value="1"/>
</dbReference>
<dbReference type="PANTHER" id="PTHR11228">
    <property type="entry name" value="RADICAL SAM DOMAIN PROTEIN"/>
    <property type="match status" value="1"/>
</dbReference>
<evidence type="ECO:0000256" key="2">
    <source>
        <dbReference type="ARBA" id="ARBA00022691"/>
    </source>
</evidence>
<dbReference type="GO" id="GO:0003824">
    <property type="term" value="F:catalytic activity"/>
    <property type="evidence" value="ECO:0007669"/>
    <property type="project" value="InterPro"/>
</dbReference>
<dbReference type="GO" id="GO:0046872">
    <property type="term" value="F:metal ion binding"/>
    <property type="evidence" value="ECO:0007669"/>
    <property type="project" value="UniProtKB-KW"/>
</dbReference>
<feature type="domain" description="Radical SAM core" evidence="6">
    <location>
        <begin position="26"/>
        <end position="175"/>
    </location>
</feature>
<dbReference type="KEGG" id="poz:I0K15_02425"/>
<evidence type="ECO:0000313" key="7">
    <source>
        <dbReference type="EMBL" id="QPH54660.1"/>
    </source>
</evidence>